<protein>
    <recommendedName>
        <fullName evidence="3">CCHC-type domain-containing protein</fullName>
    </recommendedName>
</protein>
<keyword evidence="1" id="KW-0862">Zinc</keyword>
<organism evidence="4 5">
    <name type="scientific">Panicum virgatum</name>
    <name type="common">Blackwell switchgrass</name>
    <dbReference type="NCBI Taxonomy" id="38727"/>
    <lineage>
        <taxon>Eukaryota</taxon>
        <taxon>Viridiplantae</taxon>
        <taxon>Streptophyta</taxon>
        <taxon>Embryophyta</taxon>
        <taxon>Tracheophyta</taxon>
        <taxon>Spermatophyta</taxon>
        <taxon>Magnoliopsida</taxon>
        <taxon>Liliopsida</taxon>
        <taxon>Poales</taxon>
        <taxon>Poaceae</taxon>
        <taxon>PACMAD clade</taxon>
        <taxon>Panicoideae</taxon>
        <taxon>Panicodae</taxon>
        <taxon>Paniceae</taxon>
        <taxon>Panicinae</taxon>
        <taxon>Panicum</taxon>
        <taxon>Panicum sect. Hiantes</taxon>
    </lineage>
</organism>
<reference evidence="4" key="1">
    <citation type="submission" date="2020-05" db="EMBL/GenBank/DDBJ databases">
        <title>WGS assembly of Panicum virgatum.</title>
        <authorList>
            <person name="Lovell J.T."/>
            <person name="Jenkins J."/>
            <person name="Shu S."/>
            <person name="Juenger T.E."/>
            <person name="Schmutz J."/>
        </authorList>
    </citation>
    <scope>NUCLEOTIDE SEQUENCE</scope>
    <source>
        <strain evidence="4">AP13</strain>
    </source>
</reference>
<keyword evidence="1" id="KW-0863">Zinc-finger</keyword>
<sequence>MFIGSGGRGSWGRRGGRSFPAGRHLGATSDVGRDRAREADDEEERARGGGGRAATIFAGGPQRGGRGFRGERGRGWPRVGIGARRGSAGTDWNGQYGYQSYDWRPRQGDSYIRRQVSPRTSGAAGFGKDTEEGNKKKGSEGGREGADEVMKEAGEEEGGAEQGGGTKCSRCTKRGHMATNCEIELFCVICSAHVRLED</sequence>
<evidence type="ECO:0000313" key="4">
    <source>
        <dbReference type="EMBL" id="KAG2609327.1"/>
    </source>
</evidence>
<feature type="region of interest" description="Disordered" evidence="2">
    <location>
        <begin position="1"/>
        <end position="169"/>
    </location>
</feature>
<keyword evidence="5" id="KW-1185">Reference proteome</keyword>
<comment type="caution">
    <text evidence="4">The sequence shown here is derived from an EMBL/GenBank/DDBJ whole genome shotgun (WGS) entry which is preliminary data.</text>
</comment>
<gene>
    <name evidence="4" type="ORF">PVAP13_4KG030458</name>
</gene>
<name>A0A8T0TGG0_PANVG</name>
<dbReference type="GO" id="GO:0003676">
    <property type="term" value="F:nucleic acid binding"/>
    <property type="evidence" value="ECO:0007669"/>
    <property type="project" value="InterPro"/>
</dbReference>
<accession>A0A8T0TGG0</accession>
<keyword evidence="1" id="KW-0479">Metal-binding</keyword>
<dbReference type="PROSITE" id="PS50158">
    <property type="entry name" value="ZF_CCHC"/>
    <property type="match status" value="1"/>
</dbReference>
<evidence type="ECO:0000313" key="5">
    <source>
        <dbReference type="Proteomes" id="UP000823388"/>
    </source>
</evidence>
<feature type="compositionally biased region" description="Basic and acidic residues" evidence="2">
    <location>
        <begin position="128"/>
        <end position="153"/>
    </location>
</feature>
<evidence type="ECO:0000256" key="2">
    <source>
        <dbReference type="SAM" id="MobiDB-lite"/>
    </source>
</evidence>
<dbReference type="GO" id="GO:0008270">
    <property type="term" value="F:zinc ion binding"/>
    <property type="evidence" value="ECO:0007669"/>
    <property type="project" value="UniProtKB-KW"/>
</dbReference>
<dbReference type="EMBL" id="CM029043">
    <property type="protein sequence ID" value="KAG2609327.1"/>
    <property type="molecule type" value="Genomic_DNA"/>
</dbReference>
<feature type="compositionally biased region" description="Gly residues" evidence="2">
    <location>
        <begin position="1"/>
        <end position="13"/>
    </location>
</feature>
<feature type="domain" description="CCHC-type" evidence="3">
    <location>
        <begin position="167"/>
        <end position="181"/>
    </location>
</feature>
<dbReference type="InterPro" id="IPR036875">
    <property type="entry name" value="Znf_CCHC_sf"/>
</dbReference>
<dbReference type="InterPro" id="IPR001878">
    <property type="entry name" value="Znf_CCHC"/>
</dbReference>
<proteinExistence type="predicted"/>
<dbReference type="Proteomes" id="UP000823388">
    <property type="component" value="Chromosome 4K"/>
</dbReference>
<dbReference type="AlphaFoldDB" id="A0A8T0TGG0"/>
<evidence type="ECO:0000259" key="3">
    <source>
        <dbReference type="PROSITE" id="PS50158"/>
    </source>
</evidence>
<dbReference type="SUPFAM" id="SSF57756">
    <property type="entry name" value="Retrovirus zinc finger-like domains"/>
    <property type="match status" value="1"/>
</dbReference>
<evidence type="ECO:0000256" key="1">
    <source>
        <dbReference type="PROSITE-ProRule" id="PRU00047"/>
    </source>
</evidence>